<dbReference type="InterPro" id="IPR036390">
    <property type="entry name" value="WH_DNA-bd_sf"/>
</dbReference>
<dbReference type="FunFam" id="1.10.10.10:FF:000001">
    <property type="entry name" value="LysR family transcriptional regulator"/>
    <property type="match status" value="1"/>
</dbReference>
<proteinExistence type="inferred from homology"/>
<dbReference type="RefSeq" id="WP_010075979.1">
    <property type="nucleotide sequence ID" value="NC_014393.1"/>
</dbReference>
<evidence type="ECO:0000256" key="1">
    <source>
        <dbReference type="ARBA" id="ARBA00009437"/>
    </source>
</evidence>
<gene>
    <name evidence="6" type="ordered locus">Clocel_1404</name>
</gene>
<evidence type="ECO:0000256" key="3">
    <source>
        <dbReference type="ARBA" id="ARBA00023125"/>
    </source>
</evidence>
<dbReference type="PANTHER" id="PTHR30126:SF64">
    <property type="entry name" value="HTH-TYPE TRANSCRIPTIONAL REGULATOR CITR"/>
    <property type="match status" value="1"/>
</dbReference>
<feature type="domain" description="HTH lysR-type" evidence="5">
    <location>
        <begin position="1"/>
        <end position="58"/>
    </location>
</feature>
<accession>D9SW13</accession>
<dbReference type="Gene3D" id="1.10.10.10">
    <property type="entry name" value="Winged helix-like DNA-binding domain superfamily/Winged helix DNA-binding domain"/>
    <property type="match status" value="1"/>
</dbReference>
<keyword evidence="3" id="KW-0238">DNA-binding</keyword>
<dbReference type="Pfam" id="PF03466">
    <property type="entry name" value="LysR_substrate"/>
    <property type="match status" value="1"/>
</dbReference>
<dbReference type="SUPFAM" id="SSF53850">
    <property type="entry name" value="Periplasmic binding protein-like II"/>
    <property type="match status" value="1"/>
</dbReference>
<keyword evidence="7" id="KW-1185">Reference proteome</keyword>
<evidence type="ECO:0000313" key="7">
    <source>
        <dbReference type="Proteomes" id="UP000002730"/>
    </source>
</evidence>
<comment type="similarity">
    <text evidence="1">Belongs to the LysR transcriptional regulatory family.</text>
</comment>
<keyword evidence="4" id="KW-0804">Transcription</keyword>
<dbReference type="InterPro" id="IPR000847">
    <property type="entry name" value="LysR_HTH_N"/>
</dbReference>
<organism evidence="6 7">
    <name type="scientific">Clostridium cellulovorans (strain ATCC 35296 / DSM 3052 / OCM 3 / 743B)</name>
    <dbReference type="NCBI Taxonomy" id="573061"/>
    <lineage>
        <taxon>Bacteria</taxon>
        <taxon>Bacillati</taxon>
        <taxon>Bacillota</taxon>
        <taxon>Clostridia</taxon>
        <taxon>Eubacteriales</taxon>
        <taxon>Clostridiaceae</taxon>
        <taxon>Clostridium</taxon>
    </lineage>
</organism>
<dbReference type="Gene3D" id="3.40.190.290">
    <property type="match status" value="1"/>
</dbReference>
<evidence type="ECO:0000256" key="2">
    <source>
        <dbReference type="ARBA" id="ARBA00023015"/>
    </source>
</evidence>
<dbReference type="SUPFAM" id="SSF46785">
    <property type="entry name" value="Winged helix' DNA-binding domain"/>
    <property type="match status" value="1"/>
</dbReference>
<name>D9SW13_CLOC7</name>
<evidence type="ECO:0000259" key="5">
    <source>
        <dbReference type="PROSITE" id="PS50931"/>
    </source>
</evidence>
<dbReference type="OrthoDB" id="119203at2"/>
<dbReference type="KEGG" id="ccb:Clocel_1404"/>
<sequence>MNYDFYKTFVILAETRNFSKAAKKLNIVQSTVSNRIGELEKYLQVPLFNRTNKNVELTQFGTNFLPYAKRVIAIEEEGISHLHKYNYKNTIKIGAVHSLYYRYVEKITKSFMGTNHDTSVKVVINHSNILMEMLEDNLIDIGFVYQKPKSTKLHCIGTFSDDFILVTKNSPEFLDTISLEQLPTLNLLLADLGNDFHQWLETKLKRKLDYRLYVDQMLELVDFLYEGFGYAFMLRSLTKDLIFEGKLKEVKINNYSPYIVNGYVFVDKSKIKNPSVDSYTKHIIDII</sequence>
<dbReference type="STRING" id="573061.Clocel_1404"/>
<dbReference type="eggNOG" id="COG0583">
    <property type="taxonomic scope" value="Bacteria"/>
</dbReference>
<dbReference type="PROSITE" id="PS50931">
    <property type="entry name" value="HTH_LYSR"/>
    <property type="match status" value="1"/>
</dbReference>
<dbReference type="GO" id="GO:0000976">
    <property type="term" value="F:transcription cis-regulatory region binding"/>
    <property type="evidence" value="ECO:0007669"/>
    <property type="project" value="TreeGrafter"/>
</dbReference>
<dbReference type="Pfam" id="PF00126">
    <property type="entry name" value="HTH_1"/>
    <property type="match status" value="1"/>
</dbReference>
<dbReference type="AlphaFoldDB" id="D9SW13"/>
<dbReference type="PANTHER" id="PTHR30126">
    <property type="entry name" value="HTH-TYPE TRANSCRIPTIONAL REGULATOR"/>
    <property type="match status" value="1"/>
</dbReference>
<dbReference type="CDD" id="cd05466">
    <property type="entry name" value="PBP2_LTTR_substrate"/>
    <property type="match status" value="1"/>
</dbReference>
<evidence type="ECO:0000256" key="4">
    <source>
        <dbReference type="ARBA" id="ARBA00023163"/>
    </source>
</evidence>
<dbReference type="HOGENOM" id="CLU_039613_6_1_9"/>
<keyword evidence="2" id="KW-0805">Transcription regulation</keyword>
<dbReference type="Proteomes" id="UP000002730">
    <property type="component" value="Chromosome"/>
</dbReference>
<dbReference type="PRINTS" id="PR00039">
    <property type="entry name" value="HTHLYSR"/>
</dbReference>
<dbReference type="InterPro" id="IPR005119">
    <property type="entry name" value="LysR_subst-bd"/>
</dbReference>
<dbReference type="GO" id="GO:0003700">
    <property type="term" value="F:DNA-binding transcription factor activity"/>
    <property type="evidence" value="ECO:0007669"/>
    <property type="project" value="InterPro"/>
</dbReference>
<protein>
    <submittedName>
        <fullName evidence="6">Transcriptional regulator, LysR family</fullName>
    </submittedName>
</protein>
<dbReference type="InterPro" id="IPR036388">
    <property type="entry name" value="WH-like_DNA-bd_sf"/>
</dbReference>
<reference evidence="6 7" key="1">
    <citation type="submission" date="2010-08" db="EMBL/GenBank/DDBJ databases">
        <title>Complete sequence of Clostridium cellulovorans 743B.</title>
        <authorList>
            <consortium name="US DOE Joint Genome Institute"/>
            <person name="Lucas S."/>
            <person name="Copeland A."/>
            <person name="Lapidus A."/>
            <person name="Cheng J.-F."/>
            <person name="Bruce D."/>
            <person name="Goodwin L."/>
            <person name="Pitluck S."/>
            <person name="Chertkov O."/>
            <person name="Detter J.C."/>
            <person name="Han C."/>
            <person name="Tapia R."/>
            <person name="Land M."/>
            <person name="Hauser L."/>
            <person name="Chang Y.-J."/>
            <person name="Jeffries C."/>
            <person name="Kyrpides N."/>
            <person name="Ivanova N."/>
            <person name="Mikhailova N."/>
            <person name="Hemme C.L."/>
            <person name="Woyke T."/>
        </authorList>
    </citation>
    <scope>NUCLEOTIDE SEQUENCE [LARGE SCALE GENOMIC DNA]</scope>
    <source>
        <strain evidence="7">ATCC 35296 / DSM 3052 / OCM 3 / 743B</strain>
    </source>
</reference>
<dbReference type="EMBL" id="CP002160">
    <property type="protein sequence ID" value="ADL51157.1"/>
    <property type="molecule type" value="Genomic_DNA"/>
</dbReference>
<evidence type="ECO:0000313" key="6">
    <source>
        <dbReference type="EMBL" id="ADL51157.1"/>
    </source>
</evidence>